<protein>
    <recommendedName>
        <fullName evidence="6">VWFA domain-containing protein</fullName>
    </recommendedName>
</protein>
<dbReference type="Gene3D" id="3.40.50.410">
    <property type="entry name" value="von Willebrand factor, type A domain"/>
    <property type="match status" value="1"/>
</dbReference>
<dbReference type="SUPFAM" id="SSF53300">
    <property type="entry name" value="vWA-like"/>
    <property type="match status" value="1"/>
</dbReference>
<dbReference type="CTD" id="20212954"/>
<dbReference type="InterPro" id="IPR001073">
    <property type="entry name" value="C1q_dom"/>
</dbReference>
<dbReference type="OrthoDB" id="5964156at2759"/>
<dbReference type="InterPro" id="IPR036465">
    <property type="entry name" value="vWFA_dom_sf"/>
</dbReference>
<dbReference type="SMART" id="SM00110">
    <property type="entry name" value="C1Q"/>
    <property type="match status" value="1"/>
</dbReference>
<evidence type="ECO:0000313" key="5">
    <source>
        <dbReference type="Proteomes" id="UP000015101"/>
    </source>
</evidence>
<name>T1FVV8_HELRO</name>
<keyword evidence="5" id="KW-1185">Reference proteome</keyword>
<dbReference type="SMART" id="SM00473">
    <property type="entry name" value="PAN_AP"/>
    <property type="match status" value="14"/>
</dbReference>
<dbReference type="HOGENOM" id="CLU_228365_0_0_1"/>
<dbReference type="Proteomes" id="UP000015101">
    <property type="component" value="Unassembled WGS sequence"/>
</dbReference>
<reference evidence="4" key="3">
    <citation type="submission" date="2015-06" db="UniProtKB">
        <authorList>
            <consortium name="EnsemblMetazoa"/>
        </authorList>
    </citation>
    <scope>IDENTIFICATION</scope>
</reference>
<evidence type="ECO:0000259" key="2">
    <source>
        <dbReference type="PROSITE" id="PS50948"/>
    </source>
</evidence>
<evidence type="ECO:0000259" key="1">
    <source>
        <dbReference type="PROSITE" id="PS50234"/>
    </source>
</evidence>
<dbReference type="STRING" id="6412.T1FVV8"/>
<dbReference type="CDD" id="cd00198">
    <property type="entry name" value="vWFA"/>
    <property type="match status" value="1"/>
</dbReference>
<evidence type="ECO:0000313" key="4">
    <source>
        <dbReference type="EnsemblMetazoa" id="HelroP194269"/>
    </source>
</evidence>
<dbReference type="EMBL" id="KB097650">
    <property type="protein sequence ID" value="ESN92318.1"/>
    <property type="molecule type" value="Genomic_DNA"/>
</dbReference>
<dbReference type="InParanoid" id="T1FVV8"/>
<organism evidence="4 5">
    <name type="scientific">Helobdella robusta</name>
    <name type="common">Californian leech</name>
    <dbReference type="NCBI Taxonomy" id="6412"/>
    <lineage>
        <taxon>Eukaryota</taxon>
        <taxon>Metazoa</taxon>
        <taxon>Spiralia</taxon>
        <taxon>Lophotrochozoa</taxon>
        <taxon>Annelida</taxon>
        <taxon>Clitellata</taxon>
        <taxon>Hirudinea</taxon>
        <taxon>Rhynchobdellida</taxon>
        <taxon>Glossiphoniidae</taxon>
        <taxon>Helobdella</taxon>
    </lineage>
</organism>
<reference evidence="5" key="1">
    <citation type="submission" date="2012-12" db="EMBL/GenBank/DDBJ databases">
        <authorList>
            <person name="Hellsten U."/>
            <person name="Grimwood J."/>
            <person name="Chapman J.A."/>
            <person name="Shapiro H."/>
            <person name="Aerts A."/>
            <person name="Otillar R.P."/>
            <person name="Terry A.Y."/>
            <person name="Boore J.L."/>
            <person name="Simakov O."/>
            <person name="Marletaz F."/>
            <person name="Cho S.-J."/>
            <person name="Edsinger-Gonzales E."/>
            <person name="Havlak P."/>
            <person name="Kuo D.-H."/>
            <person name="Larsson T."/>
            <person name="Lv J."/>
            <person name="Arendt D."/>
            <person name="Savage R."/>
            <person name="Osoegawa K."/>
            <person name="de Jong P."/>
            <person name="Lindberg D.R."/>
            <person name="Seaver E.C."/>
            <person name="Weisblat D.A."/>
            <person name="Putnam N.H."/>
            <person name="Grigoriev I.V."/>
            <person name="Rokhsar D.S."/>
        </authorList>
    </citation>
    <scope>NUCLEOTIDE SEQUENCE</scope>
</reference>
<dbReference type="GeneID" id="20212954"/>
<dbReference type="PROSITE" id="PS50948">
    <property type="entry name" value="PAN"/>
    <property type="match status" value="5"/>
</dbReference>
<dbReference type="InterPro" id="IPR002035">
    <property type="entry name" value="VWF_A"/>
</dbReference>
<dbReference type="Gene3D" id="2.60.120.40">
    <property type="match status" value="3"/>
</dbReference>
<dbReference type="Pfam" id="PF00092">
    <property type="entry name" value="VWA"/>
    <property type="match status" value="1"/>
</dbReference>
<evidence type="ECO:0008006" key="6">
    <source>
        <dbReference type="Google" id="ProtNLM"/>
    </source>
</evidence>
<reference evidence="3 5" key="2">
    <citation type="journal article" date="2013" name="Nature">
        <title>Insights into bilaterian evolution from three spiralian genomes.</title>
        <authorList>
            <person name="Simakov O."/>
            <person name="Marletaz F."/>
            <person name="Cho S.J."/>
            <person name="Edsinger-Gonzales E."/>
            <person name="Havlak P."/>
            <person name="Hellsten U."/>
            <person name="Kuo D.H."/>
            <person name="Larsson T."/>
            <person name="Lv J."/>
            <person name="Arendt D."/>
            <person name="Savage R."/>
            <person name="Osoegawa K."/>
            <person name="de Jong P."/>
            <person name="Grimwood J."/>
            <person name="Chapman J.A."/>
            <person name="Shapiro H."/>
            <person name="Aerts A."/>
            <person name="Otillar R.P."/>
            <person name="Terry A.Y."/>
            <person name="Boore J.L."/>
            <person name="Grigoriev I.V."/>
            <person name="Lindberg D.R."/>
            <person name="Seaver E.C."/>
            <person name="Weisblat D.A."/>
            <person name="Putnam N.H."/>
            <person name="Rokhsar D.S."/>
        </authorList>
    </citation>
    <scope>NUCLEOTIDE SEQUENCE</scope>
</reference>
<dbReference type="KEGG" id="hro:HELRODRAFT_194269"/>
<gene>
    <name evidence="4" type="primary">20212954</name>
    <name evidence="3" type="ORF">HELRODRAFT_194269</name>
</gene>
<feature type="domain" description="Apple" evidence="2">
    <location>
        <begin position="57"/>
        <end position="131"/>
    </location>
</feature>
<dbReference type="SMART" id="SM00327">
    <property type="entry name" value="VWA"/>
    <property type="match status" value="1"/>
</dbReference>
<accession>T1FVV8</accession>
<dbReference type="EMBL" id="AMQM01007633">
    <property type="status" value="NOT_ANNOTATED_CDS"/>
    <property type="molecule type" value="Genomic_DNA"/>
</dbReference>
<feature type="domain" description="Apple" evidence="2">
    <location>
        <begin position="277"/>
        <end position="352"/>
    </location>
</feature>
<feature type="domain" description="Apple" evidence="2">
    <location>
        <begin position="831"/>
        <end position="906"/>
    </location>
</feature>
<evidence type="ECO:0000313" key="3">
    <source>
        <dbReference type="EMBL" id="ESN92318.1"/>
    </source>
</evidence>
<dbReference type="InterPro" id="IPR003609">
    <property type="entry name" value="Pan_app"/>
</dbReference>
<proteinExistence type="predicted"/>
<dbReference type="InterPro" id="IPR008983">
    <property type="entry name" value="Tumour_necrosis_fac-like_dom"/>
</dbReference>
<dbReference type="PROSITE" id="PS50234">
    <property type="entry name" value="VWFA"/>
    <property type="match status" value="1"/>
</dbReference>
<feature type="domain" description="VWFA" evidence="1">
    <location>
        <begin position="1875"/>
        <end position="2063"/>
    </location>
</feature>
<dbReference type="SUPFAM" id="SSF49842">
    <property type="entry name" value="TNF-like"/>
    <property type="match status" value="3"/>
</dbReference>
<dbReference type="EnsemblMetazoa" id="HelroT194269">
    <property type="protein sequence ID" value="HelroP194269"/>
    <property type="gene ID" value="HelroG194269"/>
</dbReference>
<feature type="domain" description="Apple" evidence="2">
    <location>
        <begin position="145"/>
        <end position="219"/>
    </location>
</feature>
<feature type="domain" description="Apple" evidence="2">
    <location>
        <begin position="1776"/>
        <end position="1860"/>
    </location>
</feature>
<dbReference type="RefSeq" id="XP_009029559.1">
    <property type="nucleotide sequence ID" value="XM_009031311.1"/>
</dbReference>
<dbReference type="Gene3D" id="3.50.4.10">
    <property type="entry name" value="Hepatocyte Growth Factor"/>
    <property type="match status" value="13"/>
</dbReference>
<sequence>MDFDISSRPPCWVQTGGTFDFNNVVPNQPNVTNLRLETCTTASTSVRTILPAKSSLCWKSYQQTRYIGLQQISLNTITECQNYCFNEVACYVMDFDISSRPPCWVQTGGTFDFNNVVPNQPNVTNLRLETCTTASTTFPAKAGLCWKTYPQTLYVGLTQTNYASIKECQDYCYSFSACYLFNYDTSTQPPCWVQTTGSFNASNVLSGFPSLTNFRLETCTSSSTKKTSLPCVRVYFDKSSPGASSVATGLTALQCLTSCVTTSTNCAAVDFDVTTDCSFQFLNNTSSYGGRQANQINTLQECLRYCINTPSCLALDFNVQNECWIHTDLSIVVTNRIANSQVTQFVLNRVNCISQPSQTTSASRTASTTSISTACLLATFQNTNSYGGMLVDSINNSVSCLNYCLITISCVGADFNTASNQCFQHTDKNAFENTKNVNSPGIIQFVKNPNCGLSTSPVIDCLIATYQNTNSQGGAQVFGIFSSPICLSFCLSRPTCVGVDFDVVLGQCFIHSNKYQFETTRQMNSAQGVIQYVMSTNCTGVTTQSTTRPVTMFTSRQPLSCAPSFRIYFNSSSSTSATQQSQLDALQCMVSCFISSRTCVAVDFSPVRTCYSYNDRGQVESARRTLNFVNQYIVDRSCNLPLPYCSYQFFMSTSSVGAQQATQATDLQSCLYLCIATPTCVAVDFNAQNQCWWHSSTSAVTNNRMTNTDVSQFVLNRVNCDVLPPIIFTSSSSSAPVSISTSAPLSCAPSFRVYFNATSLGSNDLLPQLDAVQCITNCFISSTTCAAVDFKIGSGCWRFTDRNQVDATRTTNNLVTQFVAERSCALPLPFCSYQFFGGTSSYGAQLAQQINTLQDCLYLCITTTNCVAVDYNVQNQCWLHDNLTVVLQNRGINTESSQLVLNRVNCYVGPPIVQTSTQSGIVTQPQPCQPSFRIFFNSTSSGSTDFLPQLNTTIQCITNCFITSAACAAVDFRTDNLGCSRFTNRFQVDATRTANNFVTQFVAERSCALPFSFCSYQFYSGTSSYGAQLAQQINSLQDCLYLCIVTLNCVALDYNVQNQCWWHSDRNVVTNNRGANPESSQFVLNRVNCVVPLSSAQTTTESQVVTQPQPCAPSFRVYFNATSPGSNDLLPQLDAVQCITNCFISSTACAAVDFRIGSGCWRFTDRNQVDATRTTNNLVTQFVAERSCALPLPFCSYQFYSGTSSYGAQLAQQINSLQDCLYLCIVTLNCVALDYNVQNQCWWHSDRNAVTNNRGANPESSQFVLNRVNCLVTPPILSTTTQRGVSTQSQTCPPSFRVYFNSTTFGSVSQQPQYNALQCITNCFIASTTCVAAEYSDAICSFQFNFNVSSYGAQLANQISSLQDCLYLCINTPNCVAVDYNILNQCWIHNNINVVLSNQDTNPDASQFILNRVNCATVSVGTTLSPATTPSVLRTSTRPYTINPNFTCVDWVKLVQTRAANHIYQSQFRDLNSCLNGCYLVSRCVAVDVGASNSDCYFIYDVNDDNYDLSFTQYQIQRQCYQKGPIPGQCQNYQQNVNQNSVNGRLYFQYTTVPACKDLCFSIPTCVAFDFNTNTADPNFGCWLHLDQYDLASINTFVANGIDQYILSRDCTGSCFYTWNLYVDNGLSGGIPQRDTTVQGCQQRCINNPTCTGIDIDTNPNHNFCWLHFTTDLFLFPTSGVSHYQISRSASCPESPGCYVRSLISMNADGGQRYPDPVSNETCALQCLQLYPQCVAADWSISDRTCYLHNSFSGRKPSPCCNRYEITCTSTNPAICQDDFIVLPSFSPNLQYLNWQSNIFNLNDCKTSCLSFGKGCIGVVFSQEGRVIPGVSTCYLVTSIDAMNTSQRSNDFDLYSRSSCEPYNSAMLTRTCLLDVVFLVDTSGSILDNQPPGLNNMQLIRSFLESFLQSNLKVGPFFDHIGLITFDTNARIAYDLCDNQVPYSINASGIMKIRQSLGITNTPAAYDLAYDMLFGSGRCGRAAAQPIIVLITDGHTSPEYREFFAASLAKLVYTRSVRIAIGVTTDVNPVELQQFDSEDIRGIPILDDFSQLFAMQGVIYNFMAQRCNRPTVATVPIPTRSFTSFSASTSTTTATTTTTTTTTTATATISTSARQIISTMSYAQNNAFAFNAYLTQSIQGPQEWLRFDQSTLSLSNSYLSNANGFVSPGPEGLFFIDLGAAVSPGRKLQIDLIVGPNQQRFLNWESTSQNGLITVSRFAVMYLQSGLLVGFKMPAYDSYLQSDSSTRYGSFSGFSIAHAMTYDANRFALVAVPNVNSFPIIGENYTIPLRSVVSSLSNNLVNGNTYVCPINGVYVVTFSAGVVYNKKLQLSISGLDPTIDLSRLGTNRNGLTSVSRTSLVKCQQGQQIYFKLLSGQIDDINLTAFSIFQYKPQYVSEQSWGVYKSYNSDTRDNFPLDPFYFDTPLVNDQGLYDGGNNIVRIQISGYYYVQITAGSQTGFNVRMRLVRVDGRTGAQNAQDFISHGSIVLLRANDFLKVVADIPSYLYNTIYGYQTSFIGFLIYPE</sequence>